<dbReference type="PANTHER" id="PTHR42718">
    <property type="entry name" value="MAJOR FACILITATOR SUPERFAMILY MULTIDRUG TRANSPORTER MFSC"/>
    <property type="match status" value="1"/>
</dbReference>
<proteinExistence type="predicted"/>
<feature type="domain" description="Major facilitator superfamily (MFS) profile" evidence="9">
    <location>
        <begin position="19"/>
        <end position="521"/>
    </location>
</feature>
<evidence type="ECO:0000313" key="10">
    <source>
        <dbReference type="EMBL" id="PRX98896.1"/>
    </source>
</evidence>
<feature type="transmembrane region" description="Helical" evidence="8">
    <location>
        <begin position="376"/>
        <end position="402"/>
    </location>
</feature>
<keyword evidence="11" id="KW-1185">Reference proteome</keyword>
<keyword evidence="2" id="KW-0813">Transport</keyword>
<feature type="transmembrane region" description="Helical" evidence="8">
    <location>
        <begin position="17"/>
        <end position="41"/>
    </location>
</feature>
<evidence type="ECO:0000256" key="4">
    <source>
        <dbReference type="ARBA" id="ARBA00022692"/>
    </source>
</evidence>
<keyword evidence="3" id="KW-1003">Cell membrane</keyword>
<name>A0A2T0Q528_9ACTN</name>
<evidence type="ECO:0000313" key="11">
    <source>
        <dbReference type="Proteomes" id="UP000237846"/>
    </source>
</evidence>
<accession>A0A2T0Q528</accession>
<protein>
    <submittedName>
        <fullName evidence="10">DHA2 family multidrug resistance protein-like MFS transporter</fullName>
    </submittedName>
</protein>
<dbReference type="AlphaFoldDB" id="A0A2T0Q528"/>
<evidence type="ECO:0000256" key="7">
    <source>
        <dbReference type="SAM" id="MobiDB-lite"/>
    </source>
</evidence>
<sequence length="556" mass="56132">MHEQVTAPRRRAGRREWLGLAVLALPTLLLALDMSVLYLALPHLSADLGASATQQLWITDIYGFMIAGFLVTMGGIGDRIGRRRLLLIGAAAFGAASVLAAYAPTAETLILARAALGIAGATLMPSTLALISNMFRDPRQRGVAVAVWISCFMGGSAVGPVIGGVLLEAFWWGSVFLLGVPVMVLLLVSAPVLLPEYRDPAAQGRGPLAGVDLLSVGLSLGTMLPLVYGLKELAQHGLSPVPVAAVLLGAAVGAAFVARQRRLEEPLLDLTLFRNRSLSAALSINLVSGLVMGGVFFLVNLYMQLVAGLSPLEAGLWSVPQAIVMVAATQFAPRLARRIRPAYLMGGGLLVAAAGIGLLTQLAAPVGGIAANPAPPLLAIAAFVVVSVGMAPVVSLGTDMVLGAAPPEKAGSAASLSETGAELGIAMGVAVLGSAASAVYRGVLTGSLPEGLPAGAGAAAQESLAGAIAAAGELSAPVAVELVDAARAAFTSGMQVIALLGLVAFAVLAVLAIALLRHIEPVSGEAEESGPAEEPAADTAAPAAPPADDREPVAVG</sequence>
<feature type="transmembrane region" description="Helical" evidence="8">
    <location>
        <begin position="169"/>
        <end position="194"/>
    </location>
</feature>
<evidence type="ECO:0000256" key="1">
    <source>
        <dbReference type="ARBA" id="ARBA00004651"/>
    </source>
</evidence>
<dbReference type="InterPro" id="IPR020846">
    <property type="entry name" value="MFS_dom"/>
</dbReference>
<evidence type="ECO:0000256" key="5">
    <source>
        <dbReference type="ARBA" id="ARBA00022989"/>
    </source>
</evidence>
<dbReference type="GO" id="GO:0005886">
    <property type="term" value="C:plasma membrane"/>
    <property type="evidence" value="ECO:0007669"/>
    <property type="project" value="UniProtKB-SubCell"/>
</dbReference>
<feature type="transmembrane region" description="Helical" evidence="8">
    <location>
        <begin position="314"/>
        <end position="332"/>
    </location>
</feature>
<dbReference type="PANTHER" id="PTHR42718:SF47">
    <property type="entry name" value="METHYL VIOLOGEN RESISTANCE PROTEIN SMVA"/>
    <property type="match status" value="1"/>
</dbReference>
<dbReference type="CDD" id="cd17321">
    <property type="entry name" value="MFS_MMR_MDR_like"/>
    <property type="match status" value="1"/>
</dbReference>
<dbReference type="InterPro" id="IPR036259">
    <property type="entry name" value="MFS_trans_sf"/>
</dbReference>
<dbReference type="Pfam" id="PF07690">
    <property type="entry name" value="MFS_1"/>
    <property type="match status" value="1"/>
</dbReference>
<organism evidence="10 11">
    <name type="scientific">Allonocardiopsis opalescens</name>
    <dbReference type="NCBI Taxonomy" id="1144618"/>
    <lineage>
        <taxon>Bacteria</taxon>
        <taxon>Bacillati</taxon>
        <taxon>Actinomycetota</taxon>
        <taxon>Actinomycetes</taxon>
        <taxon>Streptosporangiales</taxon>
        <taxon>Allonocardiopsis</taxon>
    </lineage>
</organism>
<feature type="transmembrane region" description="Helical" evidence="8">
    <location>
        <begin position="85"/>
        <end position="104"/>
    </location>
</feature>
<reference evidence="10 11" key="1">
    <citation type="submission" date="2018-03" db="EMBL/GenBank/DDBJ databases">
        <title>Genomic Encyclopedia of Archaeal and Bacterial Type Strains, Phase II (KMG-II): from individual species to whole genera.</title>
        <authorList>
            <person name="Goeker M."/>
        </authorList>
    </citation>
    <scope>NUCLEOTIDE SEQUENCE [LARGE SCALE GENOMIC DNA]</scope>
    <source>
        <strain evidence="10 11">DSM 45601</strain>
    </source>
</reference>
<feature type="region of interest" description="Disordered" evidence="7">
    <location>
        <begin position="524"/>
        <end position="556"/>
    </location>
</feature>
<dbReference type="PROSITE" id="PS50850">
    <property type="entry name" value="MFS"/>
    <property type="match status" value="1"/>
</dbReference>
<keyword evidence="5 8" id="KW-1133">Transmembrane helix</keyword>
<feature type="transmembrane region" description="Helical" evidence="8">
    <location>
        <begin position="278"/>
        <end position="302"/>
    </location>
</feature>
<keyword evidence="4 8" id="KW-0812">Transmembrane</keyword>
<evidence type="ECO:0000256" key="3">
    <source>
        <dbReference type="ARBA" id="ARBA00022475"/>
    </source>
</evidence>
<dbReference type="InterPro" id="IPR011701">
    <property type="entry name" value="MFS"/>
</dbReference>
<feature type="transmembrane region" description="Helical" evidence="8">
    <location>
        <begin position="61"/>
        <end position="78"/>
    </location>
</feature>
<dbReference type="Proteomes" id="UP000237846">
    <property type="component" value="Unassembled WGS sequence"/>
</dbReference>
<feature type="transmembrane region" description="Helical" evidence="8">
    <location>
        <begin position="496"/>
        <end position="516"/>
    </location>
</feature>
<feature type="transmembrane region" description="Helical" evidence="8">
    <location>
        <begin position="344"/>
        <end position="364"/>
    </location>
</feature>
<gene>
    <name evidence="10" type="ORF">CLV72_104476</name>
</gene>
<comment type="caution">
    <text evidence="10">The sequence shown here is derived from an EMBL/GenBank/DDBJ whole genome shotgun (WGS) entry which is preliminary data.</text>
</comment>
<keyword evidence="6 8" id="KW-0472">Membrane</keyword>
<feature type="transmembrane region" description="Helical" evidence="8">
    <location>
        <begin position="240"/>
        <end position="258"/>
    </location>
</feature>
<dbReference type="SUPFAM" id="SSF103473">
    <property type="entry name" value="MFS general substrate transporter"/>
    <property type="match status" value="1"/>
</dbReference>
<dbReference type="EMBL" id="PVZC01000004">
    <property type="protein sequence ID" value="PRX98896.1"/>
    <property type="molecule type" value="Genomic_DNA"/>
</dbReference>
<feature type="compositionally biased region" description="Low complexity" evidence="7">
    <location>
        <begin position="532"/>
        <end position="542"/>
    </location>
</feature>
<evidence type="ECO:0000256" key="2">
    <source>
        <dbReference type="ARBA" id="ARBA00022448"/>
    </source>
</evidence>
<dbReference type="GO" id="GO:0022857">
    <property type="term" value="F:transmembrane transporter activity"/>
    <property type="evidence" value="ECO:0007669"/>
    <property type="project" value="InterPro"/>
</dbReference>
<comment type="subcellular location">
    <subcellularLocation>
        <location evidence="1">Cell membrane</location>
        <topology evidence="1">Multi-pass membrane protein</topology>
    </subcellularLocation>
</comment>
<evidence type="ECO:0000256" key="8">
    <source>
        <dbReference type="SAM" id="Phobius"/>
    </source>
</evidence>
<dbReference type="RefSeq" id="WP_106246476.1">
    <property type="nucleotide sequence ID" value="NZ_PVZC01000004.1"/>
</dbReference>
<feature type="transmembrane region" description="Helical" evidence="8">
    <location>
        <begin position="143"/>
        <end position="163"/>
    </location>
</feature>
<feature type="compositionally biased region" description="Basic and acidic residues" evidence="7">
    <location>
        <begin position="547"/>
        <end position="556"/>
    </location>
</feature>
<evidence type="ECO:0000256" key="6">
    <source>
        <dbReference type="ARBA" id="ARBA00023136"/>
    </source>
</evidence>
<dbReference type="OrthoDB" id="3218509at2"/>
<feature type="transmembrane region" description="Helical" evidence="8">
    <location>
        <begin position="206"/>
        <end position="228"/>
    </location>
</feature>
<feature type="transmembrane region" description="Helical" evidence="8">
    <location>
        <begin position="110"/>
        <end position="131"/>
    </location>
</feature>
<evidence type="ECO:0000259" key="9">
    <source>
        <dbReference type="PROSITE" id="PS50850"/>
    </source>
</evidence>
<dbReference type="Gene3D" id="1.20.1250.20">
    <property type="entry name" value="MFS general substrate transporter like domains"/>
    <property type="match status" value="1"/>
</dbReference>